<keyword evidence="1" id="KW-0343">GTPase activation</keyword>
<feature type="compositionally biased region" description="Low complexity" evidence="2">
    <location>
        <begin position="1"/>
        <end position="22"/>
    </location>
</feature>
<dbReference type="Gene3D" id="1.10.555.10">
    <property type="entry name" value="Rho GTPase activation protein"/>
    <property type="match status" value="1"/>
</dbReference>
<protein>
    <recommendedName>
        <fullName evidence="3">Rho-GAP domain-containing protein</fullName>
    </recommendedName>
</protein>
<dbReference type="PANTHER" id="PTHR23176">
    <property type="entry name" value="RHO/RAC/CDC GTPASE-ACTIVATING PROTEIN"/>
    <property type="match status" value="1"/>
</dbReference>
<dbReference type="EMBL" id="JARTCD010000056">
    <property type="protein sequence ID" value="KAJ8654788.1"/>
    <property type="molecule type" value="Genomic_DNA"/>
</dbReference>
<evidence type="ECO:0000256" key="2">
    <source>
        <dbReference type="SAM" id="MobiDB-lite"/>
    </source>
</evidence>
<dbReference type="PROSITE" id="PS50238">
    <property type="entry name" value="RHOGAP"/>
    <property type="match status" value="1"/>
</dbReference>
<feature type="compositionally biased region" description="Low complexity" evidence="2">
    <location>
        <begin position="356"/>
        <end position="368"/>
    </location>
</feature>
<dbReference type="SMART" id="SM00324">
    <property type="entry name" value="RhoGAP"/>
    <property type="match status" value="1"/>
</dbReference>
<evidence type="ECO:0000259" key="3">
    <source>
        <dbReference type="PROSITE" id="PS50238"/>
    </source>
</evidence>
<dbReference type="Pfam" id="PF00620">
    <property type="entry name" value="RhoGAP"/>
    <property type="match status" value="1"/>
</dbReference>
<proteinExistence type="predicted"/>
<keyword evidence="5" id="KW-1185">Reference proteome</keyword>
<accession>A0AAD7XVQ5</accession>
<evidence type="ECO:0000256" key="1">
    <source>
        <dbReference type="ARBA" id="ARBA00022468"/>
    </source>
</evidence>
<sequence>MTPSTPISDSVSLSSSPSSTSSWNDNNTVLSRLAYTMRDTRMKVETKTLELNATMQEKLPEWKLRGAIYSNMARETGIEWSRRGKEAVDRWKKEFAESTTPPLPPRRSTEGVFGMPLEQAVAMTRLDTMVPAIVQRCIDYLDQHGIHEVGIYRITGSLSMIQKFRTMFDDGSDVDLSILQPDPHVISALLKTYLRELPHPIISVDIGNDGDFSSSTVRKIVSQLPVHNVCLLRRLCRHLKNVVDHQDENRMSTSNLAVVFIPTLNISRALFHCMIDQYSEVFAPPPPPPVPRKPQHIKTHQPKTLSDPNVMATVRIPPAKPTRAVKPSPSSSSSTQHKPQQPSANRAIDTRKPRSKSMSSSTATTITTPHTPVVPWRRAGSKVEAIGRQFENR</sequence>
<organism evidence="4 5">
    <name type="scientific">Lichtheimia ornata</name>
    <dbReference type="NCBI Taxonomy" id="688661"/>
    <lineage>
        <taxon>Eukaryota</taxon>
        <taxon>Fungi</taxon>
        <taxon>Fungi incertae sedis</taxon>
        <taxon>Mucoromycota</taxon>
        <taxon>Mucoromycotina</taxon>
        <taxon>Mucoromycetes</taxon>
        <taxon>Mucorales</taxon>
        <taxon>Lichtheimiaceae</taxon>
        <taxon>Lichtheimia</taxon>
    </lineage>
</organism>
<dbReference type="GeneID" id="83216915"/>
<evidence type="ECO:0000313" key="4">
    <source>
        <dbReference type="EMBL" id="KAJ8654788.1"/>
    </source>
</evidence>
<dbReference type="InterPro" id="IPR000198">
    <property type="entry name" value="RhoGAP_dom"/>
</dbReference>
<feature type="compositionally biased region" description="Low complexity" evidence="2">
    <location>
        <begin position="327"/>
        <end position="343"/>
    </location>
</feature>
<dbReference type="GO" id="GO:0007165">
    <property type="term" value="P:signal transduction"/>
    <property type="evidence" value="ECO:0007669"/>
    <property type="project" value="InterPro"/>
</dbReference>
<evidence type="ECO:0000313" key="5">
    <source>
        <dbReference type="Proteomes" id="UP001234581"/>
    </source>
</evidence>
<feature type="region of interest" description="Disordered" evidence="2">
    <location>
        <begin position="1"/>
        <end position="25"/>
    </location>
</feature>
<name>A0AAD7XVQ5_9FUNG</name>
<dbReference type="PANTHER" id="PTHR23176:SF129">
    <property type="entry name" value="RHO GTPASE ACTIVATING PROTEIN AT 16F, ISOFORM E-RELATED"/>
    <property type="match status" value="1"/>
</dbReference>
<dbReference type="InterPro" id="IPR050729">
    <property type="entry name" value="Rho-GAP"/>
</dbReference>
<dbReference type="SUPFAM" id="SSF48350">
    <property type="entry name" value="GTPase activation domain, GAP"/>
    <property type="match status" value="1"/>
</dbReference>
<comment type="caution">
    <text evidence="4">The sequence shown here is derived from an EMBL/GenBank/DDBJ whole genome shotgun (WGS) entry which is preliminary data.</text>
</comment>
<dbReference type="GO" id="GO:0005096">
    <property type="term" value="F:GTPase activator activity"/>
    <property type="evidence" value="ECO:0007669"/>
    <property type="project" value="UniProtKB-KW"/>
</dbReference>
<feature type="domain" description="Rho-GAP" evidence="3">
    <location>
        <begin position="115"/>
        <end position="305"/>
    </location>
</feature>
<dbReference type="AlphaFoldDB" id="A0AAD7XVQ5"/>
<feature type="region of interest" description="Disordered" evidence="2">
    <location>
        <begin position="284"/>
        <end position="393"/>
    </location>
</feature>
<gene>
    <name evidence="4" type="ORF">O0I10_009509</name>
</gene>
<dbReference type="Proteomes" id="UP001234581">
    <property type="component" value="Unassembled WGS sequence"/>
</dbReference>
<dbReference type="GO" id="GO:0005737">
    <property type="term" value="C:cytoplasm"/>
    <property type="evidence" value="ECO:0007669"/>
    <property type="project" value="TreeGrafter"/>
</dbReference>
<reference evidence="4 5" key="1">
    <citation type="submission" date="2023-03" db="EMBL/GenBank/DDBJ databases">
        <title>Genome sequence of Lichtheimia ornata CBS 291.66.</title>
        <authorList>
            <person name="Mohabir J.T."/>
            <person name="Shea T.P."/>
            <person name="Kurbessoian T."/>
            <person name="Berby B."/>
            <person name="Fontaine J."/>
            <person name="Livny J."/>
            <person name="Gnirke A."/>
            <person name="Stajich J.E."/>
            <person name="Cuomo C.A."/>
        </authorList>
    </citation>
    <scope>NUCLEOTIDE SEQUENCE [LARGE SCALE GENOMIC DNA]</scope>
    <source>
        <strain evidence="4">CBS 291.66</strain>
    </source>
</reference>
<dbReference type="InterPro" id="IPR008936">
    <property type="entry name" value="Rho_GTPase_activation_prot"/>
</dbReference>
<dbReference type="RefSeq" id="XP_058339702.1">
    <property type="nucleotide sequence ID" value="XM_058489500.1"/>
</dbReference>